<evidence type="ECO:0000256" key="1">
    <source>
        <dbReference type="SAM" id="SignalP"/>
    </source>
</evidence>
<gene>
    <name evidence="2" type="ORF">N0F65_007136</name>
</gene>
<evidence type="ECO:0000313" key="3">
    <source>
        <dbReference type="Proteomes" id="UP001146120"/>
    </source>
</evidence>
<reference evidence="2" key="2">
    <citation type="journal article" date="2023" name="Microbiol Resour">
        <title>Decontamination and Annotation of the Draft Genome Sequence of the Oomycete Lagenidium giganteum ARSEF 373.</title>
        <authorList>
            <person name="Morgan W.R."/>
            <person name="Tartar A."/>
        </authorList>
    </citation>
    <scope>NUCLEOTIDE SEQUENCE</scope>
    <source>
        <strain evidence="2">ARSEF 373</strain>
    </source>
</reference>
<organism evidence="2 3">
    <name type="scientific">Lagenidium giganteum</name>
    <dbReference type="NCBI Taxonomy" id="4803"/>
    <lineage>
        <taxon>Eukaryota</taxon>
        <taxon>Sar</taxon>
        <taxon>Stramenopiles</taxon>
        <taxon>Oomycota</taxon>
        <taxon>Peronosporomycetes</taxon>
        <taxon>Pythiales</taxon>
        <taxon>Pythiaceae</taxon>
    </lineage>
</organism>
<comment type="caution">
    <text evidence="2">The sequence shown here is derived from an EMBL/GenBank/DDBJ whole genome shotgun (WGS) entry which is preliminary data.</text>
</comment>
<feature type="chain" id="PRO_5043819657" evidence="1">
    <location>
        <begin position="18"/>
        <end position="111"/>
    </location>
</feature>
<name>A0AAV2YYE3_9STRA</name>
<dbReference type="AlphaFoldDB" id="A0AAV2YYE3"/>
<proteinExistence type="predicted"/>
<evidence type="ECO:0000313" key="2">
    <source>
        <dbReference type="EMBL" id="DAZ98329.1"/>
    </source>
</evidence>
<dbReference type="EMBL" id="DAKRPA010000109">
    <property type="protein sequence ID" value="DAZ98329.1"/>
    <property type="molecule type" value="Genomic_DNA"/>
</dbReference>
<keyword evidence="3" id="KW-1185">Reference proteome</keyword>
<reference evidence="2" key="1">
    <citation type="submission" date="2022-11" db="EMBL/GenBank/DDBJ databases">
        <authorList>
            <person name="Morgan W.R."/>
            <person name="Tartar A."/>
        </authorList>
    </citation>
    <scope>NUCLEOTIDE SEQUENCE</scope>
    <source>
        <strain evidence="2">ARSEF 373</strain>
    </source>
</reference>
<keyword evidence="1" id="KW-0732">Signal</keyword>
<sequence>MTLIVMLVGLLSPTIAAWELVKFYRNISVCRDATYAIPSSACIGVGEAPEALGCPKRGDVAVSGCTSALPSFNKTSGLCVARESAVCAMFGRDMWGCVFPSIGCANLTLIT</sequence>
<feature type="signal peptide" evidence="1">
    <location>
        <begin position="1"/>
        <end position="17"/>
    </location>
</feature>
<protein>
    <submittedName>
        <fullName evidence="2">Uncharacterized protein</fullName>
    </submittedName>
</protein>
<dbReference type="Proteomes" id="UP001146120">
    <property type="component" value="Unassembled WGS sequence"/>
</dbReference>
<accession>A0AAV2YYE3</accession>